<evidence type="ECO:0000259" key="19">
    <source>
        <dbReference type="PROSITE" id="PS51462"/>
    </source>
</evidence>
<dbReference type="OMA" id="FPTCEIN"/>
<dbReference type="InParanoid" id="H3BC23"/>
<dbReference type="eggNOG" id="KOG0648">
    <property type="taxonomic scope" value="Eukaryota"/>
</dbReference>
<comment type="catalytic activity">
    <reaction evidence="8">
        <text>8-oxo-dGDP + H2O = 8-oxo-dGMP + phosphate + H(+)</text>
        <dbReference type="Rhea" id="RHEA:32063"/>
        <dbReference type="ChEBI" id="CHEBI:15377"/>
        <dbReference type="ChEBI" id="CHEBI:15378"/>
        <dbReference type="ChEBI" id="CHEBI:43474"/>
        <dbReference type="ChEBI" id="CHEBI:63224"/>
        <dbReference type="ChEBI" id="CHEBI:63715"/>
        <dbReference type="EC" id="3.6.1.58"/>
    </reaction>
    <physiologicalReaction direction="left-to-right" evidence="8">
        <dbReference type="Rhea" id="RHEA:32064"/>
    </physiologicalReaction>
</comment>
<dbReference type="GO" id="GO:0044716">
    <property type="term" value="F:8-oxo-GDP phosphatase activity"/>
    <property type="evidence" value="ECO:0007669"/>
    <property type="project" value="TreeGrafter"/>
</dbReference>
<evidence type="ECO:0000256" key="18">
    <source>
        <dbReference type="RuleBase" id="RU003476"/>
    </source>
</evidence>
<dbReference type="AlphaFoldDB" id="H3BC23"/>
<dbReference type="PROSITE" id="PS00893">
    <property type="entry name" value="NUDIX_BOX"/>
    <property type="match status" value="1"/>
</dbReference>
<reference evidence="21" key="1">
    <citation type="submission" date="2011-08" db="EMBL/GenBank/DDBJ databases">
        <title>The draft genome of Latimeria chalumnae.</title>
        <authorList>
            <person name="Di Palma F."/>
            <person name="Alfoldi J."/>
            <person name="Johnson J."/>
            <person name="Berlin A."/>
            <person name="Gnerre S."/>
            <person name="Jaffe D."/>
            <person name="MacCallum I."/>
            <person name="Young S."/>
            <person name="Walker B.J."/>
            <person name="Lander E."/>
            <person name="Lindblad-Toh K."/>
        </authorList>
    </citation>
    <scope>NUCLEOTIDE SEQUENCE [LARGE SCALE GENOMIC DNA]</scope>
    <source>
        <strain evidence="21">Wild caught</strain>
    </source>
</reference>
<keyword evidence="5 18" id="KW-0378">Hydrolase</keyword>
<proteinExistence type="inferred from homology"/>
<comment type="cofactor">
    <cofactor evidence="2">
        <name>Mg(2+)</name>
        <dbReference type="ChEBI" id="CHEBI:18420"/>
    </cofactor>
</comment>
<evidence type="ECO:0000256" key="7">
    <source>
        <dbReference type="ARBA" id="ARBA00023211"/>
    </source>
</evidence>
<comment type="cofactor">
    <cofactor evidence="1">
        <name>Mn(2+)</name>
        <dbReference type="ChEBI" id="CHEBI:29035"/>
    </cofactor>
</comment>
<comment type="similarity">
    <text evidence="3 18">Belongs to the Nudix hydrolase family.</text>
</comment>
<evidence type="ECO:0000256" key="1">
    <source>
        <dbReference type="ARBA" id="ARBA00001936"/>
    </source>
</evidence>
<dbReference type="InterPro" id="IPR042970">
    <property type="entry name" value="NUDT18_NUDIX"/>
</dbReference>
<evidence type="ECO:0000256" key="3">
    <source>
        <dbReference type="ARBA" id="ARBA00005582"/>
    </source>
</evidence>
<dbReference type="CDD" id="cd04671">
    <property type="entry name" value="NUDIX_8DGDPP_Nudt18"/>
    <property type="match status" value="1"/>
</dbReference>
<dbReference type="InterPro" id="IPR020476">
    <property type="entry name" value="Nudix_hydrolase"/>
</dbReference>
<evidence type="ECO:0000256" key="17">
    <source>
        <dbReference type="ARBA" id="ARBA00083158"/>
    </source>
</evidence>
<dbReference type="PANTHER" id="PTHR22769:SF56">
    <property type="entry name" value="8-OXO-DGDP PHOSPHATASE NUDT18"/>
    <property type="match status" value="1"/>
</dbReference>
<dbReference type="FunCoup" id="H3BC23">
    <property type="interactions" value="917"/>
</dbReference>
<evidence type="ECO:0000256" key="14">
    <source>
        <dbReference type="ARBA" id="ARBA00071481"/>
    </source>
</evidence>
<organism evidence="20 21">
    <name type="scientific">Latimeria chalumnae</name>
    <name type="common">Coelacanth</name>
    <dbReference type="NCBI Taxonomy" id="7897"/>
    <lineage>
        <taxon>Eukaryota</taxon>
        <taxon>Metazoa</taxon>
        <taxon>Chordata</taxon>
        <taxon>Craniata</taxon>
        <taxon>Vertebrata</taxon>
        <taxon>Euteleostomi</taxon>
        <taxon>Coelacanthiformes</taxon>
        <taxon>Coelacanthidae</taxon>
        <taxon>Latimeria</taxon>
    </lineage>
</organism>
<gene>
    <name evidence="20" type="primary">NUDT18</name>
</gene>
<evidence type="ECO:0000256" key="5">
    <source>
        <dbReference type="ARBA" id="ARBA00022801"/>
    </source>
</evidence>
<evidence type="ECO:0000256" key="15">
    <source>
        <dbReference type="ARBA" id="ARBA00076305"/>
    </source>
</evidence>
<evidence type="ECO:0000256" key="2">
    <source>
        <dbReference type="ARBA" id="ARBA00001946"/>
    </source>
</evidence>
<evidence type="ECO:0000256" key="6">
    <source>
        <dbReference type="ARBA" id="ARBA00022842"/>
    </source>
</evidence>
<evidence type="ECO:0000313" key="21">
    <source>
        <dbReference type="Proteomes" id="UP000008672"/>
    </source>
</evidence>
<reference evidence="20" key="3">
    <citation type="submission" date="2025-09" db="UniProtKB">
        <authorList>
            <consortium name="Ensembl"/>
        </authorList>
    </citation>
    <scope>IDENTIFICATION</scope>
</reference>
<evidence type="ECO:0000256" key="8">
    <source>
        <dbReference type="ARBA" id="ARBA00050269"/>
    </source>
</evidence>
<evidence type="ECO:0000256" key="13">
    <source>
        <dbReference type="ARBA" id="ARBA00066482"/>
    </source>
</evidence>
<reference evidence="20" key="2">
    <citation type="submission" date="2025-08" db="UniProtKB">
        <authorList>
            <consortium name="Ensembl"/>
        </authorList>
    </citation>
    <scope>IDENTIFICATION</scope>
</reference>
<evidence type="ECO:0000256" key="16">
    <source>
        <dbReference type="ARBA" id="ARBA00080473"/>
    </source>
</evidence>
<dbReference type="InterPro" id="IPR020084">
    <property type="entry name" value="NUDIX_hydrolase_CS"/>
</dbReference>
<dbReference type="GO" id="GO:0044715">
    <property type="term" value="F:8-oxo-dGDP phosphatase activity"/>
    <property type="evidence" value="ECO:0007669"/>
    <property type="project" value="TreeGrafter"/>
</dbReference>
<dbReference type="STRING" id="7897.ENSLACP00000019444"/>
<dbReference type="EC" id="3.6.1.58" evidence="13"/>
<dbReference type="Ensembl" id="ENSLACT00000019581.1">
    <property type="protein sequence ID" value="ENSLACP00000019444.1"/>
    <property type="gene ID" value="ENSLACG00000017102.1"/>
</dbReference>
<protein>
    <recommendedName>
        <fullName evidence="14">8-oxo-dGDP phosphatase NUDT18</fullName>
        <ecNumber evidence="13">3.6.1.58</ecNumber>
    </recommendedName>
    <alternativeName>
        <fullName evidence="17">2-hydroxy-dADP phosphatase</fullName>
    </alternativeName>
    <alternativeName>
        <fullName evidence="15">7,8-dihydro-8-oxoguanine phosphatase</fullName>
    </alternativeName>
    <alternativeName>
        <fullName evidence="16">Nucleoside diphosphate-linked moiety X motif 18</fullName>
    </alternativeName>
</protein>
<name>H3BC23_LATCH</name>
<accession>H3BC23</accession>
<feature type="domain" description="Nudix hydrolase" evidence="19">
    <location>
        <begin position="41"/>
        <end position="166"/>
    </location>
</feature>
<dbReference type="GO" id="GO:0046872">
    <property type="term" value="F:metal ion binding"/>
    <property type="evidence" value="ECO:0007669"/>
    <property type="project" value="UniProtKB-KW"/>
</dbReference>
<keyword evidence="4" id="KW-0479">Metal-binding</keyword>
<evidence type="ECO:0000256" key="11">
    <source>
        <dbReference type="ARBA" id="ARBA00052843"/>
    </source>
</evidence>
<dbReference type="SUPFAM" id="SSF55811">
    <property type="entry name" value="Nudix"/>
    <property type="match status" value="1"/>
</dbReference>
<comment type="catalytic activity">
    <reaction evidence="11">
        <text>2-oxo-dADP + H2O = 2-oxo-dAMP + phosphate + H(+)</text>
        <dbReference type="Rhea" id="RHEA:35223"/>
        <dbReference type="ChEBI" id="CHEBI:15377"/>
        <dbReference type="ChEBI" id="CHEBI:15378"/>
        <dbReference type="ChEBI" id="CHEBI:43474"/>
        <dbReference type="ChEBI" id="CHEBI:63212"/>
        <dbReference type="ChEBI" id="CHEBI:71363"/>
    </reaction>
    <physiologicalReaction direction="left-to-right" evidence="11">
        <dbReference type="Rhea" id="RHEA:35224"/>
    </physiologicalReaction>
</comment>
<dbReference type="InterPro" id="IPR000086">
    <property type="entry name" value="NUDIX_hydrolase_dom"/>
</dbReference>
<dbReference type="PRINTS" id="PR00502">
    <property type="entry name" value="NUDIXFAMILY"/>
</dbReference>
<sequence length="324" mass="36178">EDMGSLGVSAQLELILNGKGIDFQDYDSVPEKMQPVTVRKTVCYIVSAVLINEKNEVLMMQEAKWECYGKWYLPAGRMEQNETIVEAMKREVKEETGLECNPCTLLMVEERGPRWIRFVFLAEQTGGTLKTTSEADDESLQACWWDRVSPLPLRATDILPLISVALKYKENPSHPLTLPVELPYPAVSQRLVAAFSNNSSDLWVLLSSVGEPHLPVTACGGSSEAYCSIEVAIYRLAKECLELPLVNIKTHGLLGLQHLGKDPGKTDGVCFNTLVSINYSDGANHENPPELHSDGLQWWKVENQELRARIFQRLSTTSVVPIFS</sequence>
<comment type="function">
    <text evidence="12">Mediates the hydrolysis of oxidized nucleoside diphosphate derivatives. Hydrolyzes 8-oxo-7,8-dihydroguanine (8-oxo-Gua)-containing deoxyribo- and ribonucleoside diphosphates to the monophosphates. Hydrolyzes 8-oxo-dGDP and 8-oxo-GDP with the same efficiencies. Also hydrolyzes 8-OH-dADP and 2-OH-dADP. Exhibited no or minimal hydrolysis activity against 8-oxo-dGTP, 8-oxo-GTP, dGTP, GTP, dGDP and GDP. Probably removes oxidized guanine nucleotides from both the DNA and RNA precursor pools.</text>
</comment>
<dbReference type="HOGENOM" id="CLU_061042_2_0_1"/>
<dbReference type="PROSITE" id="PS51462">
    <property type="entry name" value="NUDIX"/>
    <property type="match status" value="1"/>
</dbReference>
<evidence type="ECO:0000256" key="12">
    <source>
        <dbReference type="ARBA" id="ARBA00056193"/>
    </source>
</evidence>
<comment type="catalytic activity">
    <reaction evidence="9">
        <text>8-oxo-dADP + H2O = 8-oxo-dAMP + phosphate + H(+)</text>
        <dbReference type="Rhea" id="RHEA:35219"/>
        <dbReference type="ChEBI" id="CHEBI:15377"/>
        <dbReference type="ChEBI" id="CHEBI:15378"/>
        <dbReference type="ChEBI" id="CHEBI:43474"/>
        <dbReference type="ChEBI" id="CHEBI:71361"/>
        <dbReference type="ChEBI" id="CHEBI:71362"/>
    </reaction>
    <physiologicalReaction direction="left-to-right" evidence="9">
        <dbReference type="Rhea" id="RHEA:35220"/>
    </physiologicalReaction>
</comment>
<evidence type="ECO:0000256" key="9">
    <source>
        <dbReference type="ARBA" id="ARBA00050338"/>
    </source>
</evidence>
<dbReference type="FunFam" id="3.90.79.10:FF:000080">
    <property type="entry name" value="8-oxo-dGDP phosphatase NUDT18"/>
    <property type="match status" value="1"/>
</dbReference>
<evidence type="ECO:0000313" key="20">
    <source>
        <dbReference type="Ensembl" id="ENSLACP00000019444.1"/>
    </source>
</evidence>
<keyword evidence="6" id="KW-0460">Magnesium</keyword>
<dbReference type="Gene3D" id="3.90.79.10">
    <property type="entry name" value="Nucleoside Triphosphate Pyrophosphohydrolase"/>
    <property type="match status" value="1"/>
</dbReference>
<evidence type="ECO:0000256" key="4">
    <source>
        <dbReference type="ARBA" id="ARBA00022723"/>
    </source>
</evidence>
<dbReference type="GeneTree" id="ENSGT00390000002931"/>
<comment type="catalytic activity">
    <reaction evidence="10">
        <text>8-oxo-GDP + H2O = 8-oxo-GMP + phosphate + H(+)</text>
        <dbReference type="Rhea" id="RHEA:62356"/>
        <dbReference type="ChEBI" id="CHEBI:15377"/>
        <dbReference type="ChEBI" id="CHEBI:15378"/>
        <dbReference type="ChEBI" id="CHEBI:43474"/>
        <dbReference type="ChEBI" id="CHEBI:143554"/>
        <dbReference type="ChEBI" id="CHEBI:145694"/>
        <dbReference type="EC" id="3.6.1.58"/>
    </reaction>
    <physiologicalReaction direction="left-to-right" evidence="10">
        <dbReference type="Rhea" id="RHEA:62357"/>
    </physiologicalReaction>
</comment>
<dbReference type="PANTHER" id="PTHR22769">
    <property type="entry name" value="MUTT/NUDIX HYDROLASE"/>
    <property type="match status" value="1"/>
</dbReference>
<dbReference type="EMBL" id="AFYH01040879">
    <property type="status" value="NOT_ANNOTATED_CDS"/>
    <property type="molecule type" value="Genomic_DNA"/>
</dbReference>
<dbReference type="Pfam" id="PF00293">
    <property type="entry name" value="NUDIX"/>
    <property type="match status" value="1"/>
</dbReference>
<evidence type="ECO:0000256" key="10">
    <source>
        <dbReference type="ARBA" id="ARBA00051185"/>
    </source>
</evidence>
<dbReference type="InterPro" id="IPR015797">
    <property type="entry name" value="NUDIX_hydrolase-like_dom_sf"/>
</dbReference>
<dbReference type="Proteomes" id="UP000008672">
    <property type="component" value="Unassembled WGS sequence"/>
</dbReference>
<keyword evidence="21" id="KW-1185">Reference proteome</keyword>
<keyword evidence="7" id="KW-0464">Manganese</keyword>